<dbReference type="EMBL" id="CM056742">
    <property type="protein sequence ID" value="KAJ8679745.1"/>
    <property type="molecule type" value="Genomic_DNA"/>
</dbReference>
<reference evidence="1" key="1">
    <citation type="submission" date="2023-04" db="EMBL/GenBank/DDBJ databases">
        <title>A chromosome-level genome assembly of the parasitoid wasp Eretmocerus hayati.</title>
        <authorList>
            <person name="Zhong Y."/>
            <person name="Liu S."/>
            <person name="Liu Y."/>
        </authorList>
    </citation>
    <scope>NUCLEOTIDE SEQUENCE</scope>
    <source>
        <strain evidence="1">ZJU_SS_LIU_2023</strain>
    </source>
</reference>
<dbReference type="Proteomes" id="UP001239111">
    <property type="component" value="Chromosome 2"/>
</dbReference>
<protein>
    <submittedName>
        <fullName evidence="1">Uncharacterized protein</fullName>
    </submittedName>
</protein>
<name>A0ACC2P8J7_9HYME</name>
<sequence>MSFCIRGVSNGGRYVPSIVTSAQGCAAREFSGRQISKNVKLTPFLNEFLASNVPLSAPFSNGNSRISNVAKGSSQNTYILPGSTYSNDVLNSAVDYHDERNDNSYILNFKHSDKLTEKSLAGPQIQYTKDQLLFSSMAIPNYDIMVMNRQGSHGRAEIINVSPLIRSRNQVEFSTPVRNATNLKSKASPNASEEGQYGKASQEDLEYVYKTLSADLPKFFGKSVDYRIYDPQIEFVNNIRGTTTKGMYEYVKQLALVRAVGHLKYAYVKLEVLKITMHTSNSTVRVRWRISGISGFRVMFTFWKYKIWKIKESLQESERWHDGFSTYYVGSDGKVFRHVVDKVVPDDSEEEVKTKTGIPPKLASELTCSGFH</sequence>
<keyword evidence="2" id="KW-1185">Reference proteome</keyword>
<accession>A0ACC2P8J7</accession>
<evidence type="ECO:0000313" key="2">
    <source>
        <dbReference type="Proteomes" id="UP001239111"/>
    </source>
</evidence>
<proteinExistence type="predicted"/>
<evidence type="ECO:0000313" key="1">
    <source>
        <dbReference type="EMBL" id="KAJ8679745.1"/>
    </source>
</evidence>
<organism evidence="1 2">
    <name type="scientific">Eretmocerus hayati</name>
    <dbReference type="NCBI Taxonomy" id="131215"/>
    <lineage>
        <taxon>Eukaryota</taxon>
        <taxon>Metazoa</taxon>
        <taxon>Ecdysozoa</taxon>
        <taxon>Arthropoda</taxon>
        <taxon>Hexapoda</taxon>
        <taxon>Insecta</taxon>
        <taxon>Pterygota</taxon>
        <taxon>Neoptera</taxon>
        <taxon>Endopterygota</taxon>
        <taxon>Hymenoptera</taxon>
        <taxon>Apocrita</taxon>
        <taxon>Proctotrupomorpha</taxon>
        <taxon>Chalcidoidea</taxon>
        <taxon>Aphelinidae</taxon>
        <taxon>Aphelininae</taxon>
        <taxon>Eretmocerus</taxon>
    </lineage>
</organism>
<gene>
    <name evidence="1" type="ORF">QAD02_015532</name>
</gene>
<comment type="caution">
    <text evidence="1">The sequence shown here is derived from an EMBL/GenBank/DDBJ whole genome shotgun (WGS) entry which is preliminary data.</text>
</comment>